<accession>A0A1I7Y1W9</accession>
<dbReference type="Gene3D" id="2.40.240.130">
    <property type="match status" value="1"/>
</dbReference>
<evidence type="ECO:0000256" key="2">
    <source>
        <dbReference type="ARBA" id="ARBA00022490"/>
    </source>
</evidence>
<dbReference type="GO" id="GO:0008013">
    <property type="term" value="F:beta-catenin binding"/>
    <property type="evidence" value="ECO:0007669"/>
    <property type="project" value="TreeGrafter"/>
</dbReference>
<dbReference type="PROSITE" id="PS50841">
    <property type="entry name" value="DIX"/>
    <property type="match status" value="1"/>
</dbReference>
<keyword evidence="2" id="KW-0963">Cytoplasm</keyword>
<evidence type="ECO:0000256" key="1">
    <source>
        <dbReference type="ARBA" id="ARBA00004496"/>
    </source>
</evidence>
<dbReference type="Proteomes" id="UP000095287">
    <property type="component" value="Unplaced"/>
</dbReference>
<dbReference type="GO" id="GO:0005634">
    <property type="term" value="C:nucleus"/>
    <property type="evidence" value="ECO:0007669"/>
    <property type="project" value="TreeGrafter"/>
</dbReference>
<dbReference type="GO" id="GO:0005886">
    <property type="term" value="C:plasma membrane"/>
    <property type="evidence" value="ECO:0007669"/>
    <property type="project" value="TreeGrafter"/>
</dbReference>
<evidence type="ECO:0000259" key="7">
    <source>
        <dbReference type="PROSITE" id="PS50841"/>
    </source>
</evidence>
<proteinExistence type="predicted"/>
<dbReference type="PANTHER" id="PTHR46102">
    <property type="entry name" value="AXIN"/>
    <property type="match status" value="1"/>
</dbReference>
<dbReference type="GO" id="GO:0048468">
    <property type="term" value="P:cell development"/>
    <property type="evidence" value="ECO:0007669"/>
    <property type="project" value="TreeGrafter"/>
</dbReference>
<dbReference type="GO" id="GO:0016055">
    <property type="term" value="P:Wnt signaling pathway"/>
    <property type="evidence" value="ECO:0007669"/>
    <property type="project" value="UniProtKB-KW"/>
</dbReference>
<feature type="compositionally biased region" description="Polar residues" evidence="5">
    <location>
        <begin position="344"/>
        <end position="354"/>
    </location>
</feature>
<dbReference type="WBParaSite" id="L893_g11759.t1">
    <property type="protein sequence ID" value="L893_g11759.t1"/>
    <property type="gene ID" value="L893_g11759"/>
</dbReference>
<dbReference type="GO" id="GO:0090090">
    <property type="term" value="P:negative regulation of canonical Wnt signaling pathway"/>
    <property type="evidence" value="ECO:0007669"/>
    <property type="project" value="InterPro"/>
</dbReference>
<dbReference type="InterPro" id="IPR029071">
    <property type="entry name" value="Ubiquitin-like_domsf"/>
</dbReference>
<dbReference type="GO" id="GO:0031625">
    <property type="term" value="F:ubiquitin protein ligase binding"/>
    <property type="evidence" value="ECO:0007669"/>
    <property type="project" value="TreeGrafter"/>
</dbReference>
<evidence type="ECO:0000256" key="4">
    <source>
        <dbReference type="PROSITE-ProRule" id="PRU00069"/>
    </source>
</evidence>
<dbReference type="GO" id="GO:0005737">
    <property type="term" value="C:cytoplasm"/>
    <property type="evidence" value="ECO:0007669"/>
    <property type="project" value="UniProtKB-SubCell"/>
</dbReference>
<dbReference type="Gene3D" id="1.10.167.10">
    <property type="entry name" value="Regulator of G-protein Signalling 4, domain 2"/>
    <property type="match status" value="1"/>
</dbReference>
<feature type="compositionally biased region" description="Pro residues" evidence="5">
    <location>
        <begin position="152"/>
        <end position="163"/>
    </location>
</feature>
<evidence type="ECO:0000256" key="5">
    <source>
        <dbReference type="SAM" id="MobiDB-lite"/>
    </source>
</evidence>
<dbReference type="InterPro" id="IPR038207">
    <property type="entry name" value="DIX_dom_sf"/>
</dbReference>
<organism evidence="8 9">
    <name type="scientific">Steinernema glaseri</name>
    <dbReference type="NCBI Taxonomy" id="37863"/>
    <lineage>
        <taxon>Eukaryota</taxon>
        <taxon>Metazoa</taxon>
        <taxon>Ecdysozoa</taxon>
        <taxon>Nematoda</taxon>
        <taxon>Chromadorea</taxon>
        <taxon>Rhabditida</taxon>
        <taxon>Tylenchina</taxon>
        <taxon>Panagrolaimomorpha</taxon>
        <taxon>Strongyloidoidea</taxon>
        <taxon>Steinernematidae</taxon>
        <taxon>Steinernema</taxon>
    </lineage>
</organism>
<dbReference type="InterPro" id="IPR001158">
    <property type="entry name" value="DIX"/>
</dbReference>
<dbReference type="AlphaFoldDB" id="A0A1I7Y1W9"/>
<dbReference type="InterPro" id="IPR036305">
    <property type="entry name" value="RGS_sf"/>
</dbReference>
<name>A0A1I7Y1W9_9BILA</name>
<feature type="region of interest" description="Disordered" evidence="5">
    <location>
        <begin position="142"/>
        <end position="176"/>
    </location>
</feature>
<dbReference type="GO" id="GO:0030877">
    <property type="term" value="C:beta-catenin destruction complex"/>
    <property type="evidence" value="ECO:0007669"/>
    <property type="project" value="TreeGrafter"/>
</dbReference>
<protein>
    <submittedName>
        <fullName evidence="9">RGS domain-containing protein</fullName>
    </submittedName>
</protein>
<dbReference type="InterPro" id="IPR044926">
    <property type="entry name" value="RGS_subdomain_2"/>
</dbReference>
<dbReference type="PROSITE" id="PS50132">
    <property type="entry name" value="RGS"/>
    <property type="match status" value="1"/>
</dbReference>
<dbReference type="SMART" id="SM00315">
    <property type="entry name" value="RGS"/>
    <property type="match status" value="1"/>
</dbReference>
<evidence type="ECO:0000259" key="6">
    <source>
        <dbReference type="PROSITE" id="PS50132"/>
    </source>
</evidence>
<dbReference type="InterPro" id="IPR043581">
    <property type="entry name" value="Axin-like"/>
</dbReference>
<comment type="subcellular location">
    <subcellularLocation>
        <location evidence="1">Cytoplasm</location>
    </subcellularLocation>
</comment>
<evidence type="ECO:0000313" key="9">
    <source>
        <dbReference type="WBParaSite" id="L893_g11759.t1"/>
    </source>
</evidence>
<feature type="domain" description="DIX" evidence="7">
    <location>
        <begin position="478"/>
        <end position="562"/>
    </location>
</feature>
<dbReference type="InterPro" id="IPR016137">
    <property type="entry name" value="RGS"/>
</dbReference>
<dbReference type="Pfam" id="PF00778">
    <property type="entry name" value="DIX"/>
    <property type="match status" value="1"/>
</dbReference>
<dbReference type="SUPFAM" id="SSF48097">
    <property type="entry name" value="Regulator of G-protein signaling, RGS"/>
    <property type="match status" value="1"/>
</dbReference>
<feature type="domain" description="RGS" evidence="6">
    <location>
        <begin position="10"/>
        <end position="120"/>
    </location>
</feature>
<evidence type="ECO:0000313" key="8">
    <source>
        <dbReference type="Proteomes" id="UP000095287"/>
    </source>
</evidence>
<dbReference type="GO" id="GO:0019901">
    <property type="term" value="F:protein kinase binding"/>
    <property type="evidence" value="ECO:0007669"/>
    <property type="project" value="TreeGrafter"/>
</dbReference>
<dbReference type="GO" id="GO:0032436">
    <property type="term" value="P:positive regulation of proteasomal ubiquitin-dependent protein catabolic process"/>
    <property type="evidence" value="ECO:0007669"/>
    <property type="project" value="TreeGrafter"/>
</dbReference>
<sequence length="565" mass="63647">MTKRTEWSERLENVLNDGDAVKAFIRWMQNDTVTSEHPINLHFANIAFKKMLADGDKRSARLARDIYNKYLCLERGLCSFLPEEERAQIGQKLERLGDRKPSKDLFEPIIPHVDSFLRSQHALFVRSDEFLEMFNCEQEPSTSAAYSGVPSTMPPPSMPPPHPPRGKSKKAESSAPTLTAELLIRSQQARESALGASAVEKMYPPANKYPYVCMATTSKHDSAVSSSFSSDANGQKVPLKALREEQIRGNPTTHTLARVEKHHDPNACSFKHNTIEGRRAFARLLTDKLKLLLARERNEAHLAQIEQSSMTARDVMAVAWQHDKETTKIEEDDDVEKYVRNRMANDSSKVSSKDSPMVHTTRSRRRSPKSTSPERSFAFNVPQSVMSTSAYNPPHYASNGFAPPPPANHKGARGANQFYRPDDYQYFTSSTSGIGSMVQSSVSGRHDHKRAAIFQRAREMSNGRRRNESSTLPRQKDRSSHITLYYKEGSSAPLVAKVPFKSNMTLKEFRHHLSVSRRNRKFFFRTKCEDGSAPHQLLHISDDSAIVPVFEGSIAAEARIPSDSE</sequence>
<feature type="region of interest" description="Disordered" evidence="5">
    <location>
        <begin position="342"/>
        <end position="377"/>
    </location>
</feature>
<dbReference type="Pfam" id="PF00615">
    <property type="entry name" value="RGS"/>
    <property type="match status" value="1"/>
</dbReference>
<reference evidence="9" key="1">
    <citation type="submission" date="2016-11" db="UniProtKB">
        <authorList>
            <consortium name="WormBaseParasite"/>
        </authorList>
    </citation>
    <scope>IDENTIFICATION</scope>
</reference>
<dbReference type="PANTHER" id="PTHR46102:SF2">
    <property type="entry name" value="AXIN"/>
    <property type="match status" value="1"/>
</dbReference>
<dbReference type="SUPFAM" id="SSF54236">
    <property type="entry name" value="Ubiquitin-like"/>
    <property type="match status" value="1"/>
</dbReference>
<evidence type="ECO:0000256" key="3">
    <source>
        <dbReference type="ARBA" id="ARBA00022687"/>
    </source>
</evidence>
<feature type="region of interest" description="Disordered" evidence="5">
    <location>
        <begin position="457"/>
        <end position="479"/>
    </location>
</feature>
<keyword evidence="8" id="KW-1185">Reference proteome</keyword>
<dbReference type="GO" id="GO:0060090">
    <property type="term" value="F:molecular adaptor activity"/>
    <property type="evidence" value="ECO:0007669"/>
    <property type="project" value="TreeGrafter"/>
</dbReference>
<keyword evidence="3 4" id="KW-0879">Wnt signaling pathway</keyword>